<evidence type="ECO:0000256" key="5">
    <source>
        <dbReference type="ARBA" id="ARBA00023136"/>
    </source>
</evidence>
<feature type="transmembrane region" description="Helical" evidence="6">
    <location>
        <begin position="107"/>
        <end position="124"/>
    </location>
</feature>
<evidence type="ECO:0000313" key="8">
    <source>
        <dbReference type="EMBL" id="KAG6445057.1"/>
    </source>
</evidence>
<feature type="transmembrane region" description="Helical" evidence="6">
    <location>
        <begin position="223"/>
        <end position="240"/>
    </location>
</feature>
<organism evidence="8 9">
    <name type="scientific">Manduca sexta</name>
    <name type="common">Tobacco hawkmoth</name>
    <name type="synonym">Tobacco hornworm</name>
    <dbReference type="NCBI Taxonomy" id="7130"/>
    <lineage>
        <taxon>Eukaryota</taxon>
        <taxon>Metazoa</taxon>
        <taxon>Ecdysozoa</taxon>
        <taxon>Arthropoda</taxon>
        <taxon>Hexapoda</taxon>
        <taxon>Insecta</taxon>
        <taxon>Pterygota</taxon>
        <taxon>Neoptera</taxon>
        <taxon>Endopterygota</taxon>
        <taxon>Lepidoptera</taxon>
        <taxon>Glossata</taxon>
        <taxon>Ditrysia</taxon>
        <taxon>Bombycoidea</taxon>
        <taxon>Sphingidae</taxon>
        <taxon>Sphinginae</taxon>
        <taxon>Sphingini</taxon>
        <taxon>Manduca</taxon>
    </lineage>
</organism>
<dbReference type="EMBL" id="JH668315">
    <property type="protein sequence ID" value="KAG6445057.1"/>
    <property type="molecule type" value="Genomic_DNA"/>
</dbReference>
<dbReference type="InterPro" id="IPR026749">
    <property type="entry name" value="Tmem135"/>
</dbReference>
<evidence type="ECO:0000259" key="7">
    <source>
        <dbReference type="Pfam" id="PF15982"/>
    </source>
</evidence>
<evidence type="ECO:0000256" key="3">
    <source>
        <dbReference type="ARBA" id="ARBA00022692"/>
    </source>
</evidence>
<keyword evidence="4 6" id="KW-1133">Transmembrane helix</keyword>
<dbReference type="InterPro" id="IPR031926">
    <property type="entry name" value="TMEM135_N"/>
</dbReference>
<sequence length="394" mass="44879">MVEMSKLVFDQHFRDLDCRYLLHPWGAGCLSSSLVLYRDALIGSAQFYSIVYLIQIIIRGKKMKRKDQWVEMAEYYVRSTLLGQLVTASAANISCLLRKLMGNKFNYYTYLLVPFTLNGLFIYLEPPSRRGLVINLFVNLYIEYWLRSFEKAGYLTVTKTQQTLLFMIGSSLLFYLMRLEGEKKQRTPLIWLFTPEKVRRKSDSNENPCPHNGSCQKFIAKGTATYFGVGLAFSLARVILPKLRSPISAIASIQRKHFKLALFFGSYIGIYRAVICYLCRRKGFDSATYALPAGYLAGLSFLFSPSLGIAIGSVTAAMKLYSTILYEKKIIPTSIPLPELLYCICQGTLMSTRILHPDVCPGYMFNLMRTVSYGRSEWIAKNVKDVLEKTSLQS</sequence>
<feature type="transmembrane region" description="Helical" evidence="6">
    <location>
        <begin position="286"/>
        <end position="303"/>
    </location>
</feature>
<keyword evidence="3 6" id="KW-0812">Transmembrane</keyword>
<dbReference type="PANTHER" id="PTHR12459">
    <property type="entry name" value="TRANSMEMBRANE PROTEIN 135-RELATED"/>
    <property type="match status" value="1"/>
</dbReference>
<feature type="transmembrane region" description="Helical" evidence="6">
    <location>
        <begin position="160"/>
        <end position="177"/>
    </location>
</feature>
<dbReference type="GO" id="GO:0012505">
    <property type="term" value="C:endomembrane system"/>
    <property type="evidence" value="ECO:0007669"/>
    <property type="project" value="UniProtKB-SubCell"/>
</dbReference>
<feature type="transmembrane region" description="Helical" evidence="6">
    <location>
        <begin position="40"/>
        <end position="58"/>
    </location>
</feature>
<keyword evidence="5 6" id="KW-0472">Membrane</keyword>
<dbReference type="Proteomes" id="UP000791440">
    <property type="component" value="Unassembled WGS sequence"/>
</dbReference>
<feature type="transmembrane region" description="Helical" evidence="6">
    <location>
        <begin position="260"/>
        <end position="279"/>
    </location>
</feature>
<comment type="caution">
    <text evidence="8">The sequence shown here is derived from an EMBL/GenBank/DDBJ whole genome shotgun (WGS) entry which is preliminary data.</text>
</comment>
<gene>
    <name evidence="8" type="ORF">O3G_MSEX003699</name>
</gene>
<proteinExistence type="inferred from homology"/>
<evidence type="ECO:0000256" key="2">
    <source>
        <dbReference type="ARBA" id="ARBA00008924"/>
    </source>
</evidence>
<dbReference type="PANTHER" id="PTHR12459:SF15">
    <property type="entry name" value="TRANSMEMBRANE PROTEIN 135"/>
    <property type="match status" value="1"/>
</dbReference>
<reference evidence="8" key="1">
    <citation type="journal article" date="2016" name="Insect Biochem. Mol. Biol.">
        <title>Multifaceted biological insights from a draft genome sequence of the tobacco hornworm moth, Manduca sexta.</title>
        <authorList>
            <person name="Kanost M.R."/>
            <person name="Arrese E.L."/>
            <person name="Cao X."/>
            <person name="Chen Y.R."/>
            <person name="Chellapilla S."/>
            <person name="Goldsmith M.R."/>
            <person name="Grosse-Wilde E."/>
            <person name="Heckel D.G."/>
            <person name="Herndon N."/>
            <person name="Jiang H."/>
            <person name="Papanicolaou A."/>
            <person name="Qu J."/>
            <person name="Soulages J.L."/>
            <person name="Vogel H."/>
            <person name="Walters J."/>
            <person name="Waterhouse R.M."/>
            <person name="Ahn S.J."/>
            <person name="Almeida F.C."/>
            <person name="An C."/>
            <person name="Aqrawi P."/>
            <person name="Bretschneider A."/>
            <person name="Bryant W.B."/>
            <person name="Bucks S."/>
            <person name="Chao H."/>
            <person name="Chevignon G."/>
            <person name="Christen J.M."/>
            <person name="Clarke D.F."/>
            <person name="Dittmer N.T."/>
            <person name="Ferguson L.C.F."/>
            <person name="Garavelou S."/>
            <person name="Gordon K.H.J."/>
            <person name="Gunaratna R.T."/>
            <person name="Han Y."/>
            <person name="Hauser F."/>
            <person name="He Y."/>
            <person name="Heidel-Fischer H."/>
            <person name="Hirsh A."/>
            <person name="Hu Y."/>
            <person name="Jiang H."/>
            <person name="Kalra D."/>
            <person name="Klinner C."/>
            <person name="Konig C."/>
            <person name="Kovar C."/>
            <person name="Kroll A.R."/>
            <person name="Kuwar S.S."/>
            <person name="Lee S.L."/>
            <person name="Lehman R."/>
            <person name="Li K."/>
            <person name="Li Z."/>
            <person name="Liang H."/>
            <person name="Lovelace S."/>
            <person name="Lu Z."/>
            <person name="Mansfield J.H."/>
            <person name="McCulloch K.J."/>
            <person name="Mathew T."/>
            <person name="Morton B."/>
            <person name="Muzny D.M."/>
            <person name="Neunemann D."/>
            <person name="Ongeri F."/>
            <person name="Pauchet Y."/>
            <person name="Pu L.L."/>
            <person name="Pyrousis I."/>
            <person name="Rao X.J."/>
            <person name="Redding A."/>
            <person name="Roesel C."/>
            <person name="Sanchez-Gracia A."/>
            <person name="Schaack S."/>
            <person name="Shukla A."/>
            <person name="Tetreau G."/>
            <person name="Wang Y."/>
            <person name="Xiong G.H."/>
            <person name="Traut W."/>
            <person name="Walsh T.K."/>
            <person name="Worley K.C."/>
            <person name="Wu D."/>
            <person name="Wu W."/>
            <person name="Wu Y.Q."/>
            <person name="Zhang X."/>
            <person name="Zou Z."/>
            <person name="Zucker H."/>
            <person name="Briscoe A.D."/>
            <person name="Burmester T."/>
            <person name="Clem R.J."/>
            <person name="Feyereisen R."/>
            <person name="Grimmelikhuijzen C.J.P."/>
            <person name="Hamodrakas S.J."/>
            <person name="Hansson B.S."/>
            <person name="Huguet E."/>
            <person name="Jermiin L.S."/>
            <person name="Lan Q."/>
            <person name="Lehman H.K."/>
            <person name="Lorenzen M."/>
            <person name="Merzendorfer H."/>
            <person name="Michalopoulos I."/>
            <person name="Morton D.B."/>
            <person name="Muthukrishnan S."/>
            <person name="Oakeshott J.G."/>
            <person name="Palmer W."/>
            <person name="Park Y."/>
            <person name="Passarelli A.L."/>
            <person name="Rozas J."/>
            <person name="Schwartz L.M."/>
            <person name="Smith W."/>
            <person name="Southgate A."/>
            <person name="Vilcinskas A."/>
            <person name="Vogt R."/>
            <person name="Wang P."/>
            <person name="Werren J."/>
            <person name="Yu X.Q."/>
            <person name="Zhou J.J."/>
            <person name="Brown S.J."/>
            <person name="Scherer S.E."/>
            <person name="Richards S."/>
            <person name="Blissard G.W."/>
        </authorList>
    </citation>
    <scope>NUCLEOTIDE SEQUENCE</scope>
</reference>
<dbReference type="AlphaFoldDB" id="A0A922CG76"/>
<reference evidence="8" key="2">
    <citation type="submission" date="2020-12" db="EMBL/GenBank/DDBJ databases">
        <authorList>
            <person name="Kanost M."/>
        </authorList>
    </citation>
    <scope>NUCLEOTIDE SEQUENCE</scope>
</reference>
<keyword evidence="9" id="KW-1185">Reference proteome</keyword>
<dbReference type="Pfam" id="PF15982">
    <property type="entry name" value="TMEM135_C_rich"/>
    <property type="match status" value="1"/>
</dbReference>
<evidence type="ECO:0000313" key="9">
    <source>
        <dbReference type="Proteomes" id="UP000791440"/>
    </source>
</evidence>
<name>A0A922CG76_MANSE</name>
<accession>A0A922CG76</accession>
<comment type="similarity">
    <text evidence="2">Belongs to the TMEM135 family.</text>
</comment>
<comment type="subcellular location">
    <subcellularLocation>
        <location evidence="1">Endomembrane system</location>
        <topology evidence="1">Multi-pass membrane protein</topology>
    </subcellularLocation>
</comment>
<evidence type="ECO:0000256" key="4">
    <source>
        <dbReference type="ARBA" id="ARBA00022989"/>
    </source>
</evidence>
<feature type="domain" description="Transmembrane protein 135 N-terminal" evidence="7">
    <location>
        <begin position="17"/>
        <end position="143"/>
    </location>
</feature>
<evidence type="ECO:0000256" key="1">
    <source>
        <dbReference type="ARBA" id="ARBA00004127"/>
    </source>
</evidence>
<evidence type="ECO:0000256" key="6">
    <source>
        <dbReference type="SAM" id="Phobius"/>
    </source>
</evidence>
<protein>
    <recommendedName>
        <fullName evidence="7">Transmembrane protein 135 N-terminal domain-containing protein</fullName>
    </recommendedName>
</protein>